<proteinExistence type="predicted"/>
<dbReference type="GeneID" id="37219461"/>
<dbReference type="EMBL" id="KZ824483">
    <property type="protein sequence ID" value="RAK95941.1"/>
    <property type="molecule type" value="Genomic_DNA"/>
</dbReference>
<dbReference type="AlphaFoldDB" id="A0A395GKC5"/>
<organism evidence="1 2">
    <name type="scientific">Aspergillus ibericus CBS 121593</name>
    <dbReference type="NCBI Taxonomy" id="1448316"/>
    <lineage>
        <taxon>Eukaryota</taxon>
        <taxon>Fungi</taxon>
        <taxon>Dikarya</taxon>
        <taxon>Ascomycota</taxon>
        <taxon>Pezizomycotina</taxon>
        <taxon>Eurotiomycetes</taxon>
        <taxon>Eurotiomycetidae</taxon>
        <taxon>Eurotiales</taxon>
        <taxon>Aspergillaceae</taxon>
        <taxon>Aspergillus</taxon>
        <taxon>Aspergillus subgen. Circumdati</taxon>
    </lineage>
</organism>
<dbReference type="Proteomes" id="UP000249402">
    <property type="component" value="Unassembled WGS sequence"/>
</dbReference>
<name>A0A395GKC5_9EURO</name>
<reference evidence="1 2" key="1">
    <citation type="submission" date="2018-02" db="EMBL/GenBank/DDBJ databases">
        <title>The genomes of Aspergillus section Nigri reveals drivers in fungal speciation.</title>
        <authorList>
            <consortium name="DOE Joint Genome Institute"/>
            <person name="Vesth T.C."/>
            <person name="Nybo J."/>
            <person name="Theobald S."/>
            <person name="Brandl J."/>
            <person name="Frisvad J.C."/>
            <person name="Nielsen K.F."/>
            <person name="Lyhne E.K."/>
            <person name="Kogle M.E."/>
            <person name="Kuo A."/>
            <person name="Riley R."/>
            <person name="Clum A."/>
            <person name="Nolan M."/>
            <person name="Lipzen A."/>
            <person name="Salamov A."/>
            <person name="Henrissat B."/>
            <person name="Wiebenga A."/>
            <person name="De vries R.P."/>
            <person name="Grigoriev I.V."/>
            <person name="Mortensen U.H."/>
            <person name="Andersen M.R."/>
            <person name="Baker S.E."/>
        </authorList>
    </citation>
    <scope>NUCLEOTIDE SEQUENCE [LARGE SCALE GENOMIC DNA]</scope>
    <source>
        <strain evidence="1 2">CBS 121593</strain>
    </source>
</reference>
<evidence type="ECO:0000313" key="1">
    <source>
        <dbReference type="EMBL" id="RAK95941.1"/>
    </source>
</evidence>
<protein>
    <submittedName>
        <fullName evidence="1">Uncharacterized protein</fullName>
    </submittedName>
</protein>
<accession>A0A395GKC5</accession>
<dbReference type="VEuPathDB" id="FungiDB:BO80DRAFT_246779"/>
<sequence>MQARLQVPGSPCQPGGGMERHAMRLQSAAPSVLSHAWLGTGDPYLATTVGQVLQCKSPWLAVKKNMAPSGSRLLFSSSPMPGPLCPSLPVPGWLPCFETLPHLQPRRKGEEPGHYGSCDPNTPLAGNDKLLLRCLRASRLPGRALTWSYEASPISRTVRPETAGL</sequence>
<keyword evidence="2" id="KW-1185">Reference proteome</keyword>
<dbReference type="RefSeq" id="XP_025570269.1">
    <property type="nucleotide sequence ID" value="XM_025714596.1"/>
</dbReference>
<evidence type="ECO:0000313" key="2">
    <source>
        <dbReference type="Proteomes" id="UP000249402"/>
    </source>
</evidence>
<gene>
    <name evidence="1" type="ORF">BO80DRAFT_246779</name>
</gene>